<comment type="similarity">
    <text evidence="1">Belongs to the N-Me-Phe pilin family.</text>
</comment>
<keyword evidence="2" id="KW-0488">Methylation</keyword>
<name>A0A194AH56_9BACT</name>
<dbReference type="PANTHER" id="PTHR30093">
    <property type="entry name" value="GENERAL SECRETION PATHWAY PROTEIN G"/>
    <property type="match status" value="1"/>
</dbReference>
<reference evidence="5" key="1">
    <citation type="submission" date="2016-06" db="EMBL/GenBank/DDBJ databases">
        <title>Draft genome sequence of Desulfoplanes formicivorans strain Pf12B.</title>
        <authorList>
            <person name="Watanabe M."/>
            <person name="Kojima H."/>
            <person name="Fukui M."/>
        </authorList>
    </citation>
    <scope>NUCLEOTIDE SEQUENCE [LARGE SCALE GENOMIC DNA]</scope>
    <source>
        <strain evidence="5">Pf12B</strain>
    </source>
</reference>
<keyword evidence="3" id="KW-0812">Transmembrane</keyword>
<feature type="transmembrane region" description="Helical" evidence="3">
    <location>
        <begin position="12"/>
        <end position="32"/>
    </location>
</feature>
<dbReference type="Pfam" id="PF07963">
    <property type="entry name" value="N_methyl"/>
    <property type="match status" value="1"/>
</dbReference>
<dbReference type="PROSITE" id="PS00409">
    <property type="entry name" value="PROKAR_NTER_METHYL"/>
    <property type="match status" value="1"/>
</dbReference>
<evidence type="ECO:0000256" key="1">
    <source>
        <dbReference type="ARBA" id="ARBA00005233"/>
    </source>
</evidence>
<organism evidence="4 5">
    <name type="scientific">Desulfoplanes formicivorans</name>
    <dbReference type="NCBI Taxonomy" id="1592317"/>
    <lineage>
        <taxon>Bacteria</taxon>
        <taxon>Pseudomonadati</taxon>
        <taxon>Thermodesulfobacteriota</taxon>
        <taxon>Desulfovibrionia</taxon>
        <taxon>Desulfovibrionales</taxon>
        <taxon>Desulfoplanaceae</taxon>
        <taxon>Desulfoplanes</taxon>
    </lineage>
</organism>
<dbReference type="NCBIfam" id="TIGR02532">
    <property type="entry name" value="IV_pilin_GFxxxE"/>
    <property type="match status" value="1"/>
</dbReference>
<evidence type="ECO:0008006" key="6">
    <source>
        <dbReference type="Google" id="ProtNLM"/>
    </source>
</evidence>
<keyword evidence="3" id="KW-0472">Membrane</keyword>
<evidence type="ECO:0000313" key="4">
    <source>
        <dbReference type="EMBL" id="GAU08658.1"/>
    </source>
</evidence>
<comment type="caution">
    <text evidence="4">The sequence shown here is derived from an EMBL/GenBank/DDBJ whole genome shotgun (WGS) entry which is preliminary data.</text>
</comment>
<dbReference type="AlphaFoldDB" id="A0A194AH56"/>
<evidence type="ECO:0000256" key="2">
    <source>
        <dbReference type="ARBA" id="ARBA00022481"/>
    </source>
</evidence>
<protein>
    <recommendedName>
        <fullName evidence="6">Pilus assembly protein</fullName>
    </recommendedName>
</protein>
<sequence length="118" mass="12367">MVRKNEKGFTLVELLIVVAIIGILAAVAIPQFTKYKKNAVAAKAQANLTTCVTELAALFATEGNDTMNCNVGDGNSTKLSINGTTGIVTMDPFSGEIDSYTVNCEISGENEVSCNATS</sequence>
<dbReference type="STRING" id="1592317.DPF_1374"/>
<evidence type="ECO:0000256" key="3">
    <source>
        <dbReference type="SAM" id="Phobius"/>
    </source>
</evidence>
<evidence type="ECO:0000313" key="5">
    <source>
        <dbReference type="Proteomes" id="UP000095200"/>
    </source>
</evidence>
<dbReference type="EMBL" id="BDFE01000015">
    <property type="protein sequence ID" value="GAU08658.1"/>
    <property type="molecule type" value="Genomic_DNA"/>
</dbReference>
<dbReference type="Proteomes" id="UP000095200">
    <property type="component" value="Unassembled WGS sequence"/>
</dbReference>
<keyword evidence="3" id="KW-1133">Transmembrane helix</keyword>
<proteinExistence type="inferred from homology"/>
<dbReference type="InterPro" id="IPR012902">
    <property type="entry name" value="N_methyl_site"/>
</dbReference>
<accession>A0A194AH56</accession>
<keyword evidence="5" id="KW-1185">Reference proteome</keyword>
<dbReference type="RefSeq" id="WP_069858361.1">
    <property type="nucleotide sequence ID" value="NZ_BDFE01000015.1"/>
</dbReference>
<dbReference type="SUPFAM" id="SSF54523">
    <property type="entry name" value="Pili subunits"/>
    <property type="match status" value="1"/>
</dbReference>
<dbReference type="InterPro" id="IPR045584">
    <property type="entry name" value="Pilin-like"/>
</dbReference>
<dbReference type="Gene3D" id="3.30.700.10">
    <property type="entry name" value="Glycoprotein, Type 4 Pilin"/>
    <property type="match status" value="1"/>
</dbReference>
<dbReference type="PANTHER" id="PTHR30093:SF34">
    <property type="entry name" value="PREPILIN PEPTIDASE-DEPENDENT PROTEIN D"/>
    <property type="match status" value="1"/>
</dbReference>
<gene>
    <name evidence="4" type="ORF">DPF_1374</name>
</gene>